<accession>A0ACC2HC86</accession>
<gene>
    <name evidence="1" type="ORF">DPEC_G00030310</name>
</gene>
<evidence type="ECO:0000313" key="1">
    <source>
        <dbReference type="EMBL" id="KAJ8013488.1"/>
    </source>
</evidence>
<sequence>MLSLPASRVKELLFGEVTSGGLRDSAAWSFSRSSTVLMVRTRSMSMSSTMSSLSRSLFSTFFSFTFCSIIISLSWLSSFQTGSDWVVSGASSGASSSLSP</sequence>
<keyword evidence="2" id="KW-1185">Reference proteome</keyword>
<organism evidence="1 2">
    <name type="scientific">Dallia pectoralis</name>
    <name type="common">Alaska blackfish</name>
    <dbReference type="NCBI Taxonomy" id="75939"/>
    <lineage>
        <taxon>Eukaryota</taxon>
        <taxon>Metazoa</taxon>
        <taxon>Chordata</taxon>
        <taxon>Craniata</taxon>
        <taxon>Vertebrata</taxon>
        <taxon>Euteleostomi</taxon>
        <taxon>Actinopterygii</taxon>
        <taxon>Neopterygii</taxon>
        <taxon>Teleostei</taxon>
        <taxon>Protacanthopterygii</taxon>
        <taxon>Esociformes</taxon>
        <taxon>Umbridae</taxon>
        <taxon>Dallia</taxon>
    </lineage>
</organism>
<evidence type="ECO:0000313" key="2">
    <source>
        <dbReference type="Proteomes" id="UP001157502"/>
    </source>
</evidence>
<protein>
    <submittedName>
        <fullName evidence="1">Uncharacterized protein</fullName>
    </submittedName>
</protein>
<proteinExistence type="predicted"/>
<dbReference type="Proteomes" id="UP001157502">
    <property type="component" value="Chromosome 3"/>
</dbReference>
<reference evidence="1" key="1">
    <citation type="submission" date="2021-05" db="EMBL/GenBank/DDBJ databases">
        <authorList>
            <person name="Pan Q."/>
            <person name="Jouanno E."/>
            <person name="Zahm M."/>
            <person name="Klopp C."/>
            <person name="Cabau C."/>
            <person name="Louis A."/>
            <person name="Berthelot C."/>
            <person name="Parey E."/>
            <person name="Roest Crollius H."/>
            <person name="Montfort J."/>
            <person name="Robinson-Rechavi M."/>
            <person name="Bouchez O."/>
            <person name="Lampietro C."/>
            <person name="Lopez Roques C."/>
            <person name="Donnadieu C."/>
            <person name="Postlethwait J."/>
            <person name="Bobe J."/>
            <person name="Dillon D."/>
            <person name="Chandos A."/>
            <person name="von Hippel F."/>
            <person name="Guiguen Y."/>
        </authorList>
    </citation>
    <scope>NUCLEOTIDE SEQUENCE</scope>
    <source>
        <strain evidence="1">YG-Jan2019</strain>
    </source>
</reference>
<comment type="caution">
    <text evidence="1">The sequence shown here is derived from an EMBL/GenBank/DDBJ whole genome shotgun (WGS) entry which is preliminary data.</text>
</comment>
<name>A0ACC2HC86_DALPE</name>
<dbReference type="EMBL" id="CM055730">
    <property type="protein sequence ID" value="KAJ8013488.1"/>
    <property type="molecule type" value="Genomic_DNA"/>
</dbReference>